<accession>F3PPZ8</accession>
<evidence type="ECO:0000313" key="2">
    <source>
        <dbReference type="Proteomes" id="UP000003416"/>
    </source>
</evidence>
<proteinExistence type="predicted"/>
<dbReference type="AlphaFoldDB" id="F3PPZ8"/>
<keyword evidence="2" id="KW-1185">Reference proteome</keyword>
<name>F3PPZ8_9BACE</name>
<dbReference type="Proteomes" id="UP000003416">
    <property type="component" value="Unassembled WGS sequence"/>
</dbReference>
<comment type="caution">
    <text evidence="1">The sequence shown here is derived from an EMBL/GenBank/DDBJ whole genome shotgun (WGS) entry which is preliminary data.</text>
</comment>
<sequence length="43" mass="4673">MGLSVRLRTSLLSENEHLPLSGTILAAWHGLCFSSGGNFKDRT</sequence>
<dbReference type="EMBL" id="AFBN01000013">
    <property type="protein sequence ID" value="EGF59040.1"/>
    <property type="molecule type" value="Genomic_DNA"/>
</dbReference>
<protein>
    <submittedName>
        <fullName evidence="1">Uncharacterized protein</fullName>
    </submittedName>
</protein>
<reference evidence="1 2" key="1">
    <citation type="submission" date="2011-02" db="EMBL/GenBank/DDBJ databases">
        <authorList>
            <person name="Weinstock G."/>
            <person name="Sodergren E."/>
            <person name="Clifton S."/>
            <person name="Fulton L."/>
            <person name="Fulton B."/>
            <person name="Courtney L."/>
            <person name="Fronick C."/>
            <person name="Harrison M."/>
            <person name="Strong C."/>
            <person name="Farmer C."/>
            <person name="Delahaunty K."/>
            <person name="Markovic C."/>
            <person name="Hall O."/>
            <person name="Minx P."/>
            <person name="Tomlinson C."/>
            <person name="Mitreva M."/>
            <person name="Hou S."/>
            <person name="Chen J."/>
            <person name="Wollam A."/>
            <person name="Pepin K.H."/>
            <person name="Johnson M."/>
            <person name="Bhonagiri V."/>
            <person name="Zhang X."/>
            <person name="Suruliraj S."/>
            <person name="Warren W."/>
            <person name="Chinwalla A."/>
            <person name="Mardis E.R."/>
            <person name="Wilson R.K."/>
        </authorList>
    </citation>
    <scope>NUCLEOTIDE SEQUENCE [LARGE SCALE GENOMIC DNA]</scope>
    <source>
        <strain evidence="1 2">YIT 12057</strain>
    </source>
</reference>
<gene>
    <name evidence="1" type="ORF">HMPREF9446_00790</name>
</gene>
<dbReference type="HOGENOM" id="CLU_3229588_0_0_10"/>
<organism evidence="1 2">
    <name type="scientific">Bacteroides fluxus YIT 12057</name>
    <dbReference type="NCBI Taxonomy" id="763034"/>
    <lineage>
        <taxon>Bacteria</taxon>
        <taxon>Pseudomonadati</taxon>
        <taxon>Bacteroidota</taxon>
        <taxon>Bacteroidia</taxon>
        <taxon>Bacteroidales</taxon>
        <taxon>Bacteroidaceae</taxon>
        <taxon>Bacteroides</taxon>
    </lineage>
</organism>
<evidence type="ECO:0000313" key="1">
    <source>
        <dbReference type="EMBL" id="EGF59040.1"/>
    </source>
</evidence>